<dbReference type="GO" id="GO:0008410">
    <property type="term" value="F:CoA-transferase activity"/>
    <property type="evidence" value="ECO:0007669"/>
    <property type="project" value="InterPro"/>
</dbReference>
<dbReference type="KEGG" id="cmic:caldi_26930"/>
<sequence>MPMAGLAGSDLVRASGFRTVADPYTGQEWVAIPAIAPDWCIIHVHEADDQGNSRIVGPKYDDVLKARAARNLIVTAERIVDGRELAARPELTDIPGFLVTAVVHAPGGAWPHGCHGCYPPDEAFFEAYLAACADEEAWERFVRERALGGVRAS</sequence>
<dbReference type="Proteomes" id="UP001163687">
    <property type="component" value="Chromosome"/>
</dbReference>
<dbReference type="EMBL" id="AP025628">
    <property type="protein sequence ID" value="BDG61603.1"/>
    <property type="molecule type" value="Genomic_DNA"/>
</dbReference>
<reference evidence="1" key="1">
    <citation type="submission" date="2022-03" db="EMBL/GenBank/DDBJ databases">
        <title>Complete genome sequence of Caldinitratiruptor microaerophilus.</title>
        <authorList>
            <person name="Mukaiyama R."/>
            <person name="Nishiyama T."/>
            <person name="Ueda K."/>
        </authorList>
    </citation>
    <scope>NUCLEOTIDE SEQUENCE</scope>
    <source>
        <strain evidence="1">JCM 16183</strain>
    </source>
</reference>
<name>A0AA35CNE6_9FIRM</name>
<organism evidence="1 2">
    <name type="scientific">Caldinitratiruptor microaerophilus</name>
    <dbReference type="NCBI Taxonomy" id="671077"/>
    <lineage>
        <taxon>Bacteria</taxon>
        <taxon>Bacillati</taxon>
        <taxon>Bacillota</taxon>
        <taxon>Clostridia</taxon>
        <taxon>Eubacteriales</taxon>
        <taxon>Symbiobacteriaceae</taxon>
        <taxon>Caldinitratiruptor</taxon>
    </lineage>
</organism>
<keyword evidence="2" id="KW-1185">Reference proteome</keyword>
<dbReference type="Pfam" id="PF01144">
    <property type="entry name" value="CoA_trans"/>
    <property type="match status" value="1"/>
</dbReference>
<evidence type="ECO:0000313" key="1">
    <source>
        <dbReference type="EMBL" id="BDG61603.1"/>
    </source>
</evidence>
<dbReference type="Gene3D" id="3.40.1080.10">
    <property type="entry name" value="Glutaconate Coenzyme A-transferase"/>
    <property type="match status" value="1"/>
</dbReference>
<gene>
    <name evidence="1" type="ORF">caldi_26930</name>
</gene>
<dbReference type="InterPro" id="IPR037171">
    <property type="entry name" value="NagB/RpiA_transferase-like"/>
</dbReference>
<evidence type="ECO:0000313" key="2">
    <source>
        <dbReference type="Proteomes" id="UP001163687"/>
    </source>
</evidence>
<dbReference type="AlphaFoldDB" id="A0AA35CNE6"/>
<proteinExistence type="predicted"/>
<accession>A0AA35CNE6</accession>
<dbReference type="InterPro" id="IPR004165">
    <property type="entry name" value="CoA_trans_fam_I"/>
</dbReference>
<dbReference type="SUPFAM" id="SSF100950">
    <property type="entry name" value="NagB/RpiA/CoA transferase-like"/>
    <property type="match status" value="1"/>
</dbReference>
<protein>
    <submittedName>
        <fullName evidence="1">Uncharacterized protein</fullName>
    </submittedName>
</protein>